<evidence type="ECO:0000313" key="14">
    <source>
        <dbReference type="WBParaSite" id="DME_0001051501-mRNA-1"/>
    </source>
</evidence>
<evidence type="ECO:0000313" key="13">
    <source>
        <dbReference type="Proteomes" id="UP000038040"/>
    </source>
</evidence>
<evidence type="ECO:0000259" key="11">
    <source>
        <dbReference type="PROSITE" id="PS50893"/>
    </source>
</evidence>
<dbReference type="PROSITE" id="PS50929">
    <property type="entry name" value="ABC_TM1F"/>
    <property type="match status" value="1"/>
</dbReference>
<dbReference type="GO" id="GO:0140359">
    <property type="term" value="F:ABC-type transporter activity"/>
    <property type="evidence" value="ECO:0007669"/>
    <property type="project" value="InterPro"/>
</dbReference>
<dbReference type="Pfam" id="PF00005">
    <property type="entry name" value="ABC_tran"/>
    <property type="match status" value="1"/>
</dbReference>
<evidence type="ECO:0000256" key="9">
    <source>
        <dbReference type="SAM" id="MobiDB-lite"/>
    </source>
</evidence>
<feature type="region of interest" description="Disordered" evidence="9">
    <location>
        <begin position="23"/>
        <end position="50"/>
    </location>
</feature>
<protein>
    <submittedName>
        <fullName evidence="14">ABC transmembrane type-1 domain-containing protein</fullName>
    </submittedName>
</protein>
<feature type="transmembrane region" description="Helical" evidence="10">
    <location>
        <begin position="277"/>
        <end position="298"/>
    </location>
</feature>
<dbReference type="CDD" id="cd03249">
    <property type="entry name" value="ABC_MTABC3_MDL1_MDL2"/>
    <property type="match status" value="1"/>
</dbReference>
<sequence>LLKLGGRYAELVKAQQFTIDEHKSEEGIGIHDTEEKEEQEEEEELHLESNDPLFRRHYRRHLSSTRSKKSSFGSTVFMRANSISDDQNRSSQRFSITGTEALFPKTETVTLADEITFESNKNPSPAVLPQILGILCTIVFGLHLPALSMVFSFVFRAFKAGPSDTLIDDLYYSFAMYGGLGIGILLVQFASNAFFGLFSENLVFAYRIRAFRNILYQDATYFDDPKCVPGKLITRLASDAPNMKAVVDSRMVQVIAGITSLVVNVIIGLNYCWQVTVVGASFSIFLGVIQIILSRWVYHQNIRIALSDEAGRTAIEVIENVTTIQLLTREKVFFEKYESASKKQRRSEFKKVWIEGINFSITQSFHYFMQTFNYAAGIPVIANNMKPPADIFNAAMSMMLGAVGIMTATVYFPEFIKAQSSIKLLFNMMDRVPKTGYVNNGQKYKIRGNILFEKVKFAYPQKPRNLVMRELQFTVSRGQTVAIVGPSGSGKSTVISLLERFYDPIAGYIRLDGIDLQKMDLSYLRTQMALVGQEPRLFSGTVRQNVCFGLDEEVSDERIYAALELANAKTFVSALPKGIETDVGEKGMQLSGGQKQRLAIARAMIRNPKILLLDEATSALDSESERAVQEALDRARAGRTCITIAHRLSSIQNADIIFYLDNGRVRETGNHSTLMASGGLYYKLIKKQDLSS</sequence>
<keyword evidence="6" id="KW-0067">ATP-binding</keyword>
<dbReference type="SUPFAM" id="SSF52540">
    <property type="entry name" value="P-loop containing nucleoside triphosphate hydrolases"/>
    <property type="match status" value="1"/>
</dbReference>
<feature type="transmembrane region" description="Helical" evidence="10">
    <location>
        <begin position="251"/>
        <end position="271"/>
    </location>
</feature>
<dbReference type="GO" id="GO:0016020">
    <property type="term" value="C:membrane"/>
    <property type="evidence" value="ECO:0007669"/>
    <property type="project" value="UniProtKB-SubCell"/>
</dbReference>
<organism evidence="13 14">
    <name type="scientific">Dracunculus medinensis</name>
    <name type="common">Guinea worm</name>
    <dbReference type="NCBI Taxonomy" id="318479"/>
    <lineage>
        <taxon>Eukaryota</taxon>
        <taxon>Metazoa</taxon>
        <taxon>Ecdysozoa</taxon>
        <taxon>Nematoda</taxon>
        <taxon>Chromadorea</taxon>
        <taxon>Rhabditida</taxon>
        <taxon>Spirurina</taxon>
        <taxon>Dracunculoidea</taxon>
        <taxon>Dracunculidae</taxon>
        <taxon>Dracunculus</taxon>
    </lineage>
</organism>
<keyword evidence="8 10" id="KW-0472">Membrane</keyword>
<evidence type="ECO:0000256" key="3">
    <source>
        <dbReference type="ARBA" id="ARBA00022692"/>
    </source>
</evidence>
<dbReference type="GO" id="GO:0016887">
    <property type="term" value="F:ATP hydrolysis activity"/>
    <property type="evidence" value="ECO:0007669"/>
    <property type="project" value="InterPro"/>
</dbReference>
<evidence type="ECO:0000256" key="5">
    <source>
        <dbReference type="ARBA" id="ARBA00022741"/>
    </source>
</evidence>
<dbReference type="Gene3D" id="1.20.1560.10">
    <property type="entry name" value="ABC transporter type 1, transmembrane domain"/>
    <property type="match status" value="2"/>
</dbReference>
<comment type="similarity">
    <text evidence="2">Belongs to the ABC transporter superfamily. ABCB family. Multidrug resistance exporter (TC 3.A.1.201) subfamily.</text>
</comment>
<dbReference type="InterPro" id="IPR017871">
    <property type="entry name" value="ABC_transporter-like_CS"/>
</dbReference>
<evidence type="ECO:0000256" key="7">
    <source>
        <dbReference type="ARBA" id="ARBA00022989"/>
    </source>
</evidence>
<evidence type="ECO:0000259" key="12">
    <source>
        <dbReference type="PROSITE" id="PS50929"/>
    </source>
</evidence>
<evidence type="ECO:0000256" key="4">
    <source>
        <dbReference type="ARBA" id="ARBA00022737"/>
    </source>
</evidence>
<dbReference type="Proteomes" id="UP000038040">
    <property type="component" value="Unplaced"/>
</dbReference>
<dbReference type="SUPFAM" id="SSF90123">
    <property type="entry name" value="ABC transporter transmembrane region"/>
    <property type="match status" value="1"/>
</dbReference>
<dbReference type="InterPro" id="IPR011527">
    <property type="entry name" value="ABC1_TM_dom"/>
</dbReference>
<dbReference type="PROSITE" id="PS50893">
    <property type="entry name" value="ABC_TRANSPORTER_2"/>
    <property type="match status" value="1"/>
</dbReference>
<dbReference type="AlphaFoldDB" id="A0A158Q6M7"/>
<feature type="domain" description="ABC transmembrane type-1" evidence="12">
    <location>
        <begin position="131"/>
        <end position="417"/>
    </location>
</feature>
<reference evidence="14" key="1">
    <citation type="submission" date="2016-04" db="UniProtKB">
        <authorList>
            <consortium name="WormBaseParasite"/>
        </authorList>
    </citation>
    <scope>IDENTIFICATION</scope>
</reference>
<proteinExistence type="inferred from homology"/>
<dbReference type="InterPro" id="IPR036640">
    <property type="entry name" value="ABC1_TM_sf"/>
</dbReference>
<evidence type="ECO:0000256" key="8">
    <source>
        <dbReference type="ARBA" id="ARBA00023136"/>
    </source>
</evidence>
<name>A0A158Q6M7_DRAME</name>
<dbReference type="InterPro" id="IPR027417">
    <property type="entry name" value="P-loop_NTPase"/>
</dbReference>
<dbReference type="GO" id="GO:0009636">
    <property type="term" value="P:response to toxic substance"/>
    <property type="evidence" value="ECO:0007669"/>
    <property type="project" value="UniProtKB-ARBA"/>
</dbReference>
<evidence type="ECO:0000256" key="10">
    <source>
        <dbReference type="SAM" id="Phobius"/>
    </source>
</evidence>
<dbReference type="PANTHER" id="PTHR24221:SF243">
    <property type="entry name" value="P-GLYCOPROTEIN RELATED"/>
    <property type="match status" value="1"/>
</dbReference>
<evidence type="ECO:0000256" key="1">
    <source>
        <dbReference type="ARBA" id="ARBA00004141"/>
    </source>
</evidence>
<feature type="transmembrane region" description="Helical" evidence="10">
    <location>
        <begin position="131"/>
        <end position="154"/>
    </location>
</feature>
<dbReference type="CDD" id="cd18578">
    <property type="entry name" value="ABC_6TM_Pgp_ABCB1_D2_like"/>
    <property type="match status" value="1"/>
</dbReference>
<dbReference type="InterPro" id="IPR039421">
    <property type="entry name" value="Type_1_exporter"/>
</dbReference>
<dbReference type="SMART" id="SM00382">
    <property type="entry name" value="AAA"/>
    <property type="match status" value="1"/>
</dbReference>
<feature type="transmembrane region" description="Helical" evidence="10">
    <location>
        <begin position="174"/>
        <end position="198"/>
    </location>
</feature>
<accession>A0A158Q6M7</accession>
<dbReference type="InterPro" id="IPR003593">
    <property type="entry name" value="AAA+_ATPase"/>
</dbReference>
<keyword evidence="7 10" id="KW-1133">Transmembrane helix</keyword>
<comment type="subcellular location">
    <subcellularLocation>
        <location evidence="1">Membrane</location>
        <topology evidence="1">Multi-pass membrane protein</topology>
    </subcellularLocation>
</comment>
<dbReference type="FunFam" id="3.40.50.300:FF:001370">
    <property type="entry name" value="p-GlycoProtein related"/>
    <property type="match status" value="1"/>
</dbReference>
<keyword evidence="4" id="KW-0677">Repeat</keyword>
<feature type="compositionally biased region" description="Basic and acidic residues" evidence="9">
    <location>
        <begin position="23"/>
        <end position="34"/>
    </location>
</feature>
<evidence type="ECO:0000256" key="6">
    <source>
        <dbReference type="ARBA" id="ARBA00022840"/>
    </source>
</evidence>
<keyword evidence="3 10" id="KW-0812">Transmembrane</keyword>
<dbReference type="Gene3D" id="3.40.50.300">
    <property type="entry name" value="P-loop containing nucleotide triphosphate hydrolases"/>
    <property type="match status" value="2"/>
</dbReference>
<dbReference type="GO" id="GO:0005524">
    <property type="term" value="F:ATP binding"/>
    <property type="evidence" value="ECO:0007669"/>
    <property type="project" value="UniProtKB-KW"/>
</dbReference>
<dbReference type="PROSITE" id="PS00211">
    <property type="entry name" value="ABC_TRANSPORTER_1"/>
    <property type="match status" value="1"/>
</dbReference>
<dbReference type="InterPro" id="IPR003439">
    <property type="entry name" value="ABC_transporter-like_ATP-bd"/>
</dbReference>
<feature type="transmembrane region" description="Helical" evidence="10">
    <location>
        <begin position="391"/>
        <end position="412"/>
    </location>
</feature>
<dbReference type="WBParaSite" id="DME_0001051501-mRNA-1">
    <property type="protein sequence ID" value="DME_0001051501-mRNA-1"/>
    <property type="gene ID" value="DME_0001051501"/>
</dbReference>
<feature type="compositionally biased region" description="Acidic residues" evidence="9">
    <location>
        <begin position="35"/>
        <end position="45"/>
    </location>
</feature>
<dbReference type="PANTHER" id="PTHR24221">
    <property type="entry name" value="ATP-BINDING CASSETTE SUB-FAMILY B"/>
    <property type="match status" value="1"/>
</dbReference>
<evidence type="ECO:0000256" key="2">
    <source>
        <dbReference type="ARBA" id="ARBA00007577"/>
    </source>
</evidence>
<keyword evidence="5" id="KW-0547">Nucleotide-binding</keyword>
<dbReference type="Pfam" id="PF00664">
    <property type="entry name" value="ABC_membrane"/>
    <property type="match status" value="1"/>
</dbReference>
<feature type="domain" description="ABC transporter" evidence="11">
    <location>
        <begin position="450"/>
        <end position="687"/>
    </location>
</feature>